<keyword evidence="3" id="KW-1185">Reference proteome</keyword>
<reference evidence="2 3" key="1">
    <citation type="submission" date="2023-02" db="EMBL/GenBank/DDBJ databases">
        <title>Genome sequence of Sphingobacterium sp. KACC 22765.</title>
        <authorList>
            <person name="Kim S."/>
            <person name="Heo J."/>
            <person name="Kwon S.-W."/>
        </authorList>
    </citation>
    <scope>NUCLEOTIDE SEQUENCE [LARGE SCALE GENOMIC DNA]</scope>
    <source>
        <strain evidence="2 3">KACC 22765</strain>
    </source>
</reference>
<gene>
    <name evidence="2" type="ORF">PQ465_17450</name>
</gene>
<evidence type="ECO:0000313" key="2">
    <source>
        <dbReference type="EMBL" id="WDF68070.1"/>
    </source>
</evidence>
<evidence type="ECO:0008006" key="4">
    <source>
        <dbReference type="Google" id="ProtNLM"/>
    </source>
</evidence>
<dbReference type="InterPro" id="IPR057695">
    <property type="entry name" value="DUF7935"/>
</dbReference>
<dbReference type="Proteomes" id="UP001221558">
    <property type="component" value="Chromosome"/>
</dbReference>
<dbReference type="Pfam" id="PF25589">
    <property type="entry name" value="DUF7935"/>
    <property type="match status" value="1"/>
</dbReference>
<evidence type="ECO:0000313" key="3">
    <source>
        <dbReference type="Proteomes" id="UP001221558"/>
    </source>
</evidence>
<proteinExistence type="predicted"/>
<dbReference type="RefSeq" id="WP_274266806.1">
    <property type="nucleotide sequence ID" value="NZ_CP117880.1"/>
</dbReference>
<name>A0ABY7WGN0_9SPHI</name>
<keyword evidence="1" id="KW-0812">Transmembrane</keyword>
<sequence length="178" mass="20759">MVSPEFVAFFTQLFVITFGVAAGFLISFKLLWPKVEAYMLRLQALRQNRYGSKAFQQLRFAAYERLLLLVHRMDPKEVMLRNHDESNPVQVFVRRLTQDIESEYQHNLAQQLYVSDAAWHYVSKLKEDTLQLLRHAAAAIPEESPLDHYIAAVLQHVSELEENPYQAAQKLLKKELSR</sequence>
<protein>
    <recommendedName>
        <fullName evidence="4">DUF4760 domain-containing protein</fullName>
    </recommendedName>
</protein>
<dbReference type="EMBL" id="CP117880">
    <property type="protein sequence ID" value="WDF68070.1"/>
    <property type="molecule type" value="Genomic_DNA"/>
</dbReference>
<keyword evidence="1" id="KW-0472">Membrane</keyword>
<organism evidence="2 3">
    <name type="scientific">Sphingobacterium oryzagri</name>
    <dbReference type="NCBI Taxonomy" id="3025669"/>
    <lineage>
        <taxon>Bacteria</taxon>
        <taxon>Pseudomonadati</taxon>
        <taxon>Bacteroidota</taxon>
        <taxon>Sphingobacteriia</taxon>
        <taxon>Sphingobacteriales</taxon>
        <taxon>Sphingobacteriaceae</taxon>
        <taxon>Sphingobacterium</taxon>
    </lineage>
</organism>
<keyword evidence="1" id="KW-1133">Transmembrane helix</keyword>
<evidence type="ECO:0000256" key="1">
    <source>
        <dbReference type="SAM" id="Phobius"/>
    </source>
</evidence>
<feature type="transmembrane region" description="Helical" evidence="1">
    <location>
        <begin position="6"/>
        <end position="32"/>
    </location>
</feature>
<accession>A0ABY7WGN0</accession>